<dbReference type="EMBL" id="SNYJ01000017">
    <property type="protein sequence ID" value="TDQ36619.1"/>
    <property type="molecule type" value="Genomic_DNA"/>
</dbReference>
<dbReference type="GO" id="GO:0016747">
    <property type="term" value="F:acyltransferase activity, transferring groups other than amino-acyl groups"/>
    <property type="evidence" value="ECO:0007669"/>
    <property type="project" value="InterPro"/>
</dbReference>
<dbReference type="SUPFAM" id="SSF55729">
    <property type="entry name" value="Acyl-CoA N-acyltransferases (Nat)"/>
    <property type="match status" value="1"/>
</dbReference>
<evidence type="ECO:0000313" key="3">
    <source>
        <dbReference type="Proteomes" id="UP000295632"/>
    </source>
</evidence>
<dbReference type="RefSeq" id="WP_133581655.1">
    <property type="nucleotide sequence ID" value="NZ_SNYJ01000017.1"/>
</dbReference>
<reference evidence="2 3" key="1">
    <citation type="submission" date="2019-03" db="EMBL/GenBank/DDBJ databases">
        <title>Genomic Encyclopedia of Type Strains, Phase IV (KMG-IV): sequencing the most valuable type-strain genomes for metagenomic binning, comparative biology and taxonomic classification.</title>
        <authorList>
            <person name="Goeker M."/>
        </authorList>
    </citation>
    <scope>NUCLEOTIDE SEQUENCE [LARGE SCALE GENOMIC DNA]</scope>
    <source>
        <strain evidence="2 3">DSM 28697</strain>
    </source>
</reference>
<feature type="domain" description="N-acetyltransferase" evidence="1">
    <location>
        <begin position="5"/>
        <end position="151"/>
    </location>
</feature>
<dbReference type="SUPFAM" id="SSF52833">
    <property type="entry name" value="Thioredoxin-like"/>
    <property type="match status" value="1"/>
</dbReference>
<gene>
    <name evidence="2" type="ORF">EV213_11783</name>
</gene>
<dbReference type="CDD" id="cd04301">
    <property type="entry name" value="NAT_SF"/>
    <property type="match status" value="1"/>
</dbReference>
<evidence type="ECO:0000313" key="2">
    <source>
        <dbReference type="EMBL" id="TDQ36619.1"/>
    </source>
</evidence>
<accession>A0A4R6TX80</accession>
<dbReference type="PROSITE" id="PS51186">
    <property type="entry name" value="GNAT"/>
    <property type="match status" value="1"/>
</dbReference>
<dbReference type="Proteomes" id="UP000295632">
    <property type="component" value="Unassembled WGS sequence"/>
</dbReference>
<proteinExistence type="predicted"/>
<dbReference type="OrthoDB" id="3172674at2"/>
<dbReference type="InterPro" id="IPR036249">
    <property type="entry name" value="Thioredoxin-like_sf"/>
</dbReference>
<dbReference type="AlphaFoldDB" id="A0A4R6TX80"/>
<dbReference type="InterPro" id="IPR025685">
    <property type="entry name" value="YoaP-like_dom"/>
</dbReference>
<dbReference type="Pfam" id="PF14268">
    <property type="entry name" value="YoaP"/>
    <property type="match status" value="1"/>
</dbReference>
<keyword evidence="3" id="KW-1185">Reference proteome</keyword>
<comment type="caution">
    <text evidence="2">The sequence shown here is derived from an EMBL/GenBank/DDBJ whole genome shotgun (WGS) entry which is preliminary data.</text>
</comment>
<dbReference type="InterPro" id="IPR000182">
    <property type="entry name" value="GNAT_dom"/>
</dbReference>
<sequence length="251" mass="29000">MFEMINVTSENVHTYGFFCMRSKPKEEGYQSKLQWLKERFKDGLSLKIIQEDGKQRGFIEYIPGEFTWRAVNAKKYMVIHCFWIAGKNKGKGFGSTLLNECIREAKAMNLSGVALVTSERGWLPNKTFFEKKGFRLVDQIAEFELMALDFNGEGTPRFYDWQETAKDYSDGITVFKSDQCPFIHDAVLNLNEAAEELDINVKVIELDHFEMAQQKSPTPFGVFTVVFEGRIISYHPQTKNKFVKLLQENKA</sequence>
<name>A0A4R6TX80_9BACI</name>
<evidence type="ECO:0000259" key="1">
    <source>
        <dbReference type="PROSITE" id="PS51186"/>
    </source>
</evidence>
<organism evidence="2 3">
    <name type="scientific">Aureibacillus halotolerans</name>
    <dbReference type="NCBI Taxonomy" id="1508390"/>
    <lineage>
        <taxon>Bacteria</taxon>
        <taxon>Bacillati</taxon>
        <taxon>Bacillota</taxon>
        <taxon>Bacilli</taxon>
        <taxon>Bacillales</taxon>
        <taxon>Bacillaceae</taxon>
        <taxon>Aureibacillus</taxon>
    </lineage>
</organism>
<protein>
    <submittedName>
        <fullName evidence="2">YoaP-like protein</fullName>
    </submittedName>
</protein>
<dbReference type="Gene3D" id="3.40.630.30">
    <property type="match status" value="1"/>
</dbReference>
<dbReference type="Pfam" id="PF00583">
    <property type="entry name" value="Acetyltransf_1"/>
    <property type="match status" value="1"/>
</dbReference>
<dbReference type="InterPro" id="IPR016181">
    <property type="entry name" value="Acyl_CoA_acyltransferase"/>
</dbReference>